<gene>
    <name evidence="1" type="ORF">DPMN_088966</name>
</gene>
<evidence type="ECO:0000313" key="2">
    <source>
        <dbReference type="Proteomes" id="UP000828390"/>
    </source>
</evidence>
<evidence type="ECO:0000313" key="1">
    <source>
        <dbReference type="EMBL" id="KAH3846664.1"/>
    </source>
</evidence>
<protein>
    <submittedName>
        <fullName evidence="1">Uncharacterized protein</fullName>
    </submittedName>
</protein>
<organism evidence="1 2">
    <name type="scientific">Dreissena polymorpha</name>
    <name type="common">Zebra mussel</name>
    <name type="synonym">Mytilus polymorpha</name>
    <dbReference type="NCBI Taxonomy" id="45954"/>
    <lineage>
        <taxon>Eukaryota</taxon>
        <taxon>Metazoa</taxon>
        <taxon>Spiralia</taxon>
        <taxon>Lophotrochozoa</taxon>
        <taxon>Mollusca</taxon>
        <taxon>Bivalvia</taxon>
        <taxon>Autobranchia</taxon>
        <taxon>Heteroconchia</taxon>
        <taxon>Euheterodonta</taxon>
        <taxon>Imparidentia</taxon>
        <taxon>Neoheterodontei</taxon>
        <taxon>Myida</taxon>
        <taxon>Dreissenoidea</taxon>
        <taxon>Dreissenidae</taxon>
        <taxon>Dreissena</taxon>
    </lineage>
</organism>
<comment type="caution">
    <text evidence="1">The sequence shown here is derived from an EMBL/GenBank/DDBJ whole genome shotgun (WGS) entry which is preliminary data.</text>
</comment>
<name>A0A9D4KW20_DREPO</name>
<accession>A0A9D4KW20</accession>
<dbReference type="Proteomes" id="UP000828390">
    <property type="component" value="Unassembled WGS sequence"/>
</dbReference>
<keyword evidence="2" id="KW-1185">Reference proteome</keyword>
<sequence length="99" mass="11309">MELKEDWALEKREEPAEVGGNCDDGRECTINILTKFHKDWIKTVTSTVYTNKLMTDTRMHTQLTPDITRSHKNALRDPVNFSRTDGQTVQLLYATLPGA</sequence>
<reference evidence="1" key="2">
    <citation type="submission" date="2020-11" db="EMBL/GenBank/DDBJ databases">
        <authorList>
            <person name="McCartney M.A."/>
            <person name="Auch B."/>
            <person name="Kono T."/>
            <person name="Mallez S."/>
            <person name="Becker A."/>
            <person name="Gohl D.M."/>
            <person name="Silverstein K.A.T."/>
            <person name="Koren S."/>
            <person name="Bechman K.B."/>
            <person name="Herman A."/>
            <person name="Abrahante J.E."/>
            <person name="Garbe J."/>
        </authorList>
    </citation>
    <scope>NUCLEOTIDE SEQUENCE</scope>
    <source>
        <strain evidence="1">Duluth1</strain>
        <tissue evidence="1">Whole animal</tissue>
    </source>
</reference>
<dbReference type="AlphaFoldDB" id="A0A9D4KW20"/>
<proteinExistence type="predicted"/>
<reference evidence="1" key="1">
    <citation type="journal article" date="2019" name="bioRxiv">
        <title>The Genome of the Zebra Mussel, Dreissena polymorpha: A Resource for Invasive Species Research.</title>
        <authorList>
            <person name="McCartney M.A."/>
            <person name="Auch B."/>
            <person name="Kono T."/>
            <person name="Mallez S."/>
            <person name="Zhang Y."/>
            <person name="Obille A."/>
            <person name="Becker A."/>
            <person name="Abrahante J.E."/>
            <person name="Garbe J."/>
            <person name="Badalamenti J.P."/>
            <person name="Herman A."/>
            <person name="Mangelson H."/>
            <person name="Liachko I."/>
            <person name="Sullivan S."/>
            <person name="Sone E.D."/>
            <person name="Koren S."/>
            <person name="Silverstein K.A.T."/>
            <person name="Beckman K.B."/>
            <person name="Gohl D.M."/>
        </authorList>
    </citation>
    <scope>NUCLEOTIDE SEQUENCE</scope>
    <source>
        <strain evidence="1">Duluth1</strain>
        <tissue evidence="1">Whole animal</tissue>
    </source>
</reference>
<dbReference type="EMBL" id="JAIWYP010000003">
    <property type="protein sequence ID" value="KAH3846664.1"/>
    <property type="molecule type" value="Genomic_DNA"/>
</dbReference>